<dbReference type="GO" id="GO:0016020">
    <property type="term" value="C:membrane"/>
    <property type="evidence" value="ECO:0007669"/>
    <property type="project" value="InterPro"/>
</dbReference>
<dbReference type="RefSeq" id="WP_109691446.1">
    <property type="nucleotide sequence ID" value="NZ_QGGL01000040.1"/>
</dbReference>
<name>A0A316D413_9BACL</name>
<dbReference type="PANTHER" id="PTHR32089">
    <property type="entry name" value="METHYL-ACCEPTING CHEMOTAXIS PROTEIN MCPB"/>
    <property type="match status" value="1"/>
</dbReference>
<dbReference type="PROSITE" id="PS50111">
    <property type="entry name" value="CHEMOTAXIS_TRANSDUC_2"/>
    <property type="match status" value="1"/>
</dbReference>
<evidence type="ECO:0000259" key="3">
    <source>
        <dbReference type="PROSITE" id="PS50111"/>
    </source>
</evidence>
<dbReference type="PANTHER" id="PTHR32089:SF112">
    <property type="entry name" value="LYSOZYME-LIKE PROTEIN-RELATED"/>
    <property type="match status" value="1"/>
</dbReference>
<proteinExistence type="predicted"/>
<evidence type="ECO:0000313" key="5">
    <source>
        <dbReference type="Proteomes" id="UP000245634"/>
    </source>
</evidence>
<comment type="caution">
    <text evidence="4">The sequence shown here is derived from an EMBL/GenBank/DDBJ whole genome shotgun (WGS) entry which is preliminary data.</text>
</comment>
<dbReference type="Gene3D" id="1.10.287.950">
    <property type="entry name" value="Methyl-accepting chemotaxis protein"/>
    <property type="match status" value="1"/>
</dbReference>
<evidence type="ECO:0000256" key="2">
    <source>
        <dbReference type="PROSITE-ProRule" id="PRU00284"/>
    </source>
</evidence>
<dbReference type="EMBL" id="QGGL01000040">
    <property type="protein sequence ID" value="PWK03936.1"/>
    <property type="molecule type" value="Genomic_DNA"/>
</dbReference>
<feature type="domain" description="Methyl-accepting transducer" evidence="3">
    <location>
        <begin position="120"/>
        <end position="273"/>
    </location>
</feature>
<dbReference type="SUPFAM" id="SSF58104">
    <property type="entry name" value="Methyl-accepting chemotaxis protein (MCP) signaling domain"/>
    <property type="match status" value="1"/>
</dbReference>
<evidence type="ECO:0000256" key="1">
    <source>
        <dbReference type="ARBA" id="ARBA00023224"/>
    </source>
</evidence>
<dbReference type="Proteomes" id="UP000245634">
    <property type="component" value="Unassembled WGS sequence"/>
</dbReference>
<keyword evidence="5" id="KW-1185">Reference proteome</keyword>
<dbReference type="GO" id="GO:0007165">
    <property type="term" value="P:signal transduction"/>
    <property type="evidence" value="ECO:0007669"/>
    <property type="project" value="UniProtKB-KW"/>
</dbReference>
<sequence>MQILEHVLQVAPILTKILSSEDIMVAVTDTTQYVYFSPSHSLNPPITLGMEFFDHDLFGTIRQTKERVEQISPPEYGPPFKAVGFPLFDQNGEFIGGFGFGISLHREYTLIETIGALDKAASTIQDHTHSLIAHTQQLSATIEEVTTFSQTAHQHSHNMDEVLTFIQKISQQTNLLGLNAAIEAARAGEYGRTFSVVAKEIRTLSSNSSDAAKQIGLSLDNMQQLVNDITGSLSEIAASSSNLIHHSESFSELVDDLHQLSRKLNDFANQMVK</sequence>
<protein>
    <submittedName>
        <fullName evidence="4">Methyl-accepting chemotaxis protein (MCP) signaling protein</fullName>
    </submittedName>
</protein>
<reference evidence="4 5" key="1">
    <citation type="submission" date="2018-05" db="EMBL/GenBank/DDBJ databases">
        <title>Genomic Encyclopedia of Type Strains, Phase IV (KMG-IV): sequencing the most valuable type-strain genomes for metagenomic binning, comparative biology and taxonomic classification.</title>
        <authorList>
            <person name="Goeker M."/>
        </authorList>
    </citation>
    <scope>NUCLEOTIDE SEQUENCE [LARGE SCALE GENOMIC DNA]</scope>
    <source>
        <strain evidence="4 5">DSM 18773</strain>
    </source>
</reference>
<organism evidence="4 5">
    <name type="scientific">Tumebacillus permanentifrigoris</name>
    <dbReference type="NCBI Taxonomy" id="378543"/>
    <lineage>
        <taxon>Bacteria</taxon>
        <taxon>Bacillati</taxon>
        <taxon>Bacillota</taxon>
        <taxon>Bacilli</taxon>
        <taxon>Bacillales</taxon>
        <taxon>Alicyclobacillaceae</taxon>
        <taxon>Tumebacillus</taxon>
    </lineage>
</organism>
<accession>A0A316D413</accession>
<dbReference type="InterPro" id="IPR004089">
    <property type="entry name" value="MCPsignal_dom"/>
</dbReference>
<keyword evidence="1 2" id="KW-0807">Transducer</keyword>
<dbReference type="SMART" id="SM00283">
    <property type="entry name" value="MA"/>
    <property type="match status" value="1"/>
</dbReference>
<dbReference type="Pfam" id="PF00015">
    <property type="entry name" value="MCPsignal"/>
    <property type="match status" value="1"/>
</dbReference>
<gene>
    <name evidence="4" type="ORF">C7459_1409</name>
</gene>
<evidence type="ECO:0000313" key="4">
    <source>
        <dbReference type="EMBL" id="PWK03936.1"/>
    </source>
</evidence>
<dbReference type="OrthoDB" id="266313at2"/>
<dbReference type="AlphaFoldDB" id="A0A316D413"/>